<dbReference type="GO" id="GO:0019825">
    <property type="term" value="F:oxygen binding"/>
    <property type="evidence" value="ECO:0007669"/>
    <property type="project" value="InterPro"/>
</dbReference>
<dbReference type="InterPro" id="IPR017938">
    <property type="entry name" value="Riboflavin_synthase-like_b-brl"/>
</dbReference>
<evidence type="ECO:0000313" key="19">
    <source>
        <dbReference type="EMBL" id="KZL74147.1"/>
    </source>
</evidence>
<keyword evidence="13" id="KW-0520">NAD</keyword>
<dbReference type="Pfam" id="PF00175">
    <property type="entry name" value="NAD_binding_1"/>
    <property type="match status" value="1"/>
</dbReference>
<dbReference type="PANTHER" id="PTHR43396">
    <property type="entry name" value="FLAVOHEMOPROTEIN"/>
    <property type="match status" value="1"/>
</dbReference>
<dbReference type="Proteomes" id="UP000076552">
    <property type="component" value="Unassembled WGS sequence"/>
</dbReference>
<keyword evidence="8" id="KW-0479">Metal-binding</keyword>
<dbReference type="PRINTS" id="PR00371">
    <property type="entry name" value="FPNCR"/>
</dbReference>
<dbReference type="Gene3D" id="2.40.30.10">
    <property type="entry name" value="Translation factors"/>
    <property type="match status" value="1"/>
</dbReference>
<reference evidence="19 20" key="1">
    <citation type="submission" date="2015-06" db="EMBL/GenBank/DDBJ databases">
        <title>Survival trade-offs in plant roots during colonization by closely related pathogenic and mutualistic fungi.</title>
        <authorList>
            <person name="Hacquard S."/>
            <person name="Kracher B."/>
            <person name="Hiruma K."/>
            <person name="Weinman A."/>
            <person name="Muench P."/>
            <person name="Garrido Oter R."/>
            <person name="Ver Loren van Themaat E."/>
            <person name="Dallerey J.-F."/>
            <person name="Damm U."/>
            <person name="Henrissat B."/>
            <person name="Lespinet O."/>
            <person name="Thon M."/>
            <person name="Kemen E."/>
            <person name="McHardy A.C."/>
            <person name="Schulze-Lefert P."/>
            <person name="O'Connell R.J."/>
        </authorList>
    </citation>
    <scope>NUCLEOTIDE SEQUENCE [LARGE SCALE GENOMIC DNA]</scope>
    <source>
        <strain evidence="19 20">0861</strain>
    </source>
</reference>
<dbReference type="PROSITE" id="PS51384">
    <property type="entry name" value="FAD_FR"/>
    <property type="match status" value="1"/>
</dbReference>
<evidence type="ECO:0000256" key="6">
    <source>
        <dbReference type="ARBA" id="ARBA00022617"/>
    </source>
</evidence>
<evidence type="ECO:0000256" key="13">
    <source>
        <dbReference type="ARBA" id="ARBA00023027"/>
    </source>
</evidence>
<evidence type="ECO:0000256" key="3">
    <source>
        <dbReference type="ARBA" id="ARBA00006401"/>
    </source>
</evidence>
<keyword evidence="20" id="KW-1185">Reference proteome</keyword>
<comment type="function">
    <text evidence="16">In the presence of oxygen and NADH, it has NADH oxidase activity, which leads to the generation of superoxide and H(2)O(2). Under anaerobic conditions, it also exhibits nitric oxide reductase and FAD reductase activities. However, all these reactions are much lower than NOD activity.</text>
</comment>
<dbReference type="SUPFAM" id="SSF46458">
    <property type="entry name" value="Globin-like"/>
    <property type="match status" value="1"/>
</dbReference>
<dbReference type="CDD" id="cd06184">
    <property type="entry name" value="flavohem_like_fad_nad_binding"/>
    <property type="match status" value="1"/>
</dbReference>
<keyword evidence="10" id="KW-0521">NADP</keyword>
<comment type="cofactor">
    <cofactor evidence="1">
        <name>heme b</name>
        <dbReference type="ChEBI" id="CHEBI:60344"/>
    </cofactor>
</comment>
<evidence type="ECO:0000256" key="15">
    <source>
        <dbReference type="ARBA" id="ARBA00049433"/>
    </source>
</evidence>
<evidence type="ECO:0000256" key="5">
    <source>
        <dbReference type="ARBA" id="ARBA00022575"/>
    </source>
</evidence>
<gene>
    <name evidence="19" type="ORF">CT0861_09176</name>
</gene>
<evidence type="ECO:0000256" key="4">
    <source>
        <dbReference type="ARBA" id="ARBA00012229"/>
    </source>
</evidence>
<evidence type="ECO:0000259" key="18">
    <source>
        <dbReference type="PROSITE" id="PS51384"/>
    </source>
</evidence>
<keyword evidence="12" id="KW-0408">Iron</keyword>
<dbReference type="STRING" id="708197.A0A161YLZ6"/>
<feature type="domain" description="Globin" evidence="17">
    <location>
        <begin position="2"/>
        <end position="139"/>
    </location>
</feature>
<protein>
    <recommendedName>
        <fullName evidence="4">nitric oxide dioxygenase</fullName>
        <ecNumber evidence="4">1.14.12.17</ecNumber>
    </recommendedName>
</protein>
<evidence type="ECO:0000256" key="7">
    <source>
        <dbReference type="ARBA" id="ARBA00022630"/>
    </source>
</evidence>
<dbReference type="GO" id="GO:0046210">
    <property type="term" value="P:nitric oxide catabolic process"/>
    <property type="evidence" value="ECO:0007669"/>
    <property type="project" value="TreeGrafter"/>
</dbReference>
<evidence type="ECO:0000313" key="20">
    <source>
        <dbReference type="Proteomes" id="UP000076552"/>
    </source>
</evidence>
<comment type="similarity">
    <text evidence="3">In the C-terminal section; belongs to the flavoprotein pyridine nucleotide cytochrome reductase family.</text>
</comment>
<evidence type="ECO:0000256" key="11">
    <source>
        <dbReference type="ARBA" id="ARBA00023002"/>
    </source>
</evidence>
<dbReference type="SUPFAM" id="SSF63380">
    <property type="entry name" value="Riboflavin synthase domain-like"/>
    <property type="match status" value="1"/>
</dbReference>
<dbReference type="FunFam" id="1.10.490.10:FF:000003">
    <property type="entry name" value="Flavohemoprotein"/>
    <property type="match status" value="1"/>
</dbReference>
<name>A0A161YLZ6_9PEZI</name>
<dbReference type="EC" id="1.14.12.17" evidence="4"/>
<dbReference type="InterPro" id="IPR001709">
    <property type="entry name" value="Flavoprot_Pyr_Nucl_cyt_Rdtase"/>
</dbReference>
<dbReference type="InterPro" id="IPR039261">
    <property type="entry name" value="FNR_nucleotide-bd"/>
</dbReference>
<evidence type="ECO:0000256" key="1">
    <source>
        <dbReference type="ARBA" id="ARBA00001970"/>
    </source>
</evidence>
<dbReference type="EMBL" id="LFIV01000036">
    <property type="protein sequence ID" value="KZL74147.1"/>
    <property type="molecule type" value="Genomic_DNA"/>
</dbReference>
<keyword evidence="5" id="KW-0216">Detoxification</keyword>
<evidence type="ECO:0000256" key="12">
    <source>
        <dbReference type="ARBA" id="ARBA00023004"/>
    </source>
</evidence>
<evidence type="ECO:0000259" key="17">
    <source>
        <dbReference type="PROSITE" id="PS01033"/>
    </source>
</evidence>
<feature type="domain" description="FAD-binding FR-type" evidence="18">
    <location>
        <begin position="149"/>
        <end position="272"/>
    </location>
</feature>
<keyword evidence="11" id="KW-0560">Oxidoreductase</keyword>
<organism evidence="19 20">
    <name type="scientific">Colletotrichum tofieldiae</name>
    <dbReference type="NCBI Taxonomy" id="708197"/>
    <lineage>
        <taxon>Eukaryota</taxon>
        <taxon>Fungi</taxon>
        <taxon>Dikarya</taxon>
        <taxon>Ascomycota</taxon>
        <taxon>Pezizomycotina</taxon>
        <taxon>Sordariomycetes</taxon>
        <taxon>Hypocreomycetidae</taxon>
        <taxon>Glomerellales</taxon>
        <taxon>Glomerellaceae</taxon>
        <taxon>Colletotrichum</taxon>
        <taxon>Colletotrichum spaethianum species complex</taxon>
    </lineage>
</organism>
<evidence type="ECO:0000256" key="8">
    <source>
        <dbReference type="ARBA" id="ARBA00022723"/>
    </source>
</evidence>
<comment type="caution">
    <text evidence="19">The sequence shown here is derived from an EMBL/GenBank/DDBJ whole genome shotgun (WGS) entry which is preliminary data.</text>
</comment>
<dbReference type="AlphaFoldDB" id="A0A161YLZ6"/>
<dbReference type="GO" id="GO:0046872">
    <property type="term" value="F:metal ion binding"/>
    <property type="evidence" value="ECO:0007669"/>
    <property type="project" value="UniProtKB-KW"/>
</dbReference>
<comment type="catalytic activity">
    <reaction evidence="15">
        <text>2 nitric oxide + NADPH + 2 O2 = 2 nitrate + NADP(+) + H(+)</text>
        <dbReference type="Rhea" id="RHEA:19465"/>
        <dbReference type="ChEBI" id="CHEBI:15378"/>
        <dbReference type="ChEBI" id="CHEBI:15379"/>
        <dbReference type="ChEBI" id="CHEBI:16480"/>
        <dbReference type="ChEBI" id="CHEBI:17632"/>
        <dbReference type="ChEBI" id="CHEBI:57783"/>
        <dbReference type="ChEBI" id="CHEBI:58349"/>
        <dbReference type="EC" id="1.14.12.17"/>
    </reaction>
</comment>
<dbReference type="GO" id="GO:0008941">
    <property type="term" value="F:nitric oxide dioxygenase NAD(P)H activity"/>
    <property type="evidence" value="ECO:0007669"/>
    <property type="project" value="UniProtKB-EC"/>
</dbReference>
<dbReference type="FunFam" id="3.40.50.80:FF:000010">
    <property type="entry name" value="Flavohemoprotein"/>
    <property type="match status" value="1"/>
</dbReference>
<dbReference type="CDD" id="cd08922">
    <property type="entry name" value="FHb-globin"/>
    <property type="match status" value="1"/>
</dbReference>
<evidence type="ECO:0000256" key="14">
    <source>
        <dbReference type="ARBA" id="ARBA00048649"/>
    </source>
</evidence>
<dbReference type="GO" id="GO:0071500">
    <property type="term" value="P:cellular response to nitrosative stress"/>
    <property type="evidence" value="ECO:0007669"/>
    <property type="project" value="TreeGrafter"/>
</dbReference>
<dbReference type="InterPro" id="IPR000971">
    <property type="entry name" value="Globin"/>
</dbReference>
<keyword evidence="7" id="KW-0285">Flavoprotein</keyword>
<dbReference type="PANTHER" id="PTHR43396:SF3">
    <property type="entry name" value="FLAVOHEMOPROTEIN"/>
    <property type="match status" value="1"/>
</dbReference>
<dbReference type="InterPro" id="IPR001433">
    <property type="entry name" value="OxRdtase_FAD/NAD-bd"/>
</dbReference>
<comment type="cofactor">
    <cofactor evidence="2">
        <name>FAD</name>
        <dbReference type="ChEBI" id="CHEBI:57692"/>
    </cofactor>
</comment>
<evidence type="ECO:0000256" key="16">
    <source>
        <dbReference type="ARBA" id="ARBA00056398"/>
    </source>
</evidence>
<evidence type="ECO:0000256" key="9">
    <source>
        <dbReference type="ARBA" id="ARBA00022827"/>
    </source>
</evidence>
<dbReference type="NCBIfam" id="NF009805">
    <property type="entry name" value="PRK13289.1"/>
    <property type="match status" value="1"/>
</dbReference>
<keyword evidence="9" id="KW-0274">FAD</keyword>
<dbReference type="Gene3D" id="3.40.50.80">
    <property type="entry name" value="Nucleotide-binding domain of ferredoxin-NADP reductase (FNR) module"/>
    <property type="match status" value="1"/>
</dbReference>
<dbReference type="InterPro" id="IPR012292">
    <property type="entry name" value="Globin/Proto"/>
</dbReference>
<dbReference type="SUPFAM" id="SSF52343">
    <property type="entry name" value="Ferredoxin reductase-like, C-terminal NADP-linked domain"/>
    <property type="match status" value="1"/>
</dbReference>
<comment type="catalytic activity">
    <reaction evidence="14">
        <text>2 nitric oxide + NADH + 2 O2 = 2 nitrate + NAD(+) + H(+)</text>
        <dbReference type="Rhea" id="RHEA:19469"/>
        <dbReference type="ChEBI" id="CHEBI:15378"/>
        <dbReference type="ChEBI" id="CHEBI:15379"/>
        <dbReference type="ChEBI" id="CHEBI:16480"/>
        <dbReference type="ChEBI" id="CHEBI:17632"/>
        <dbReference type="ChEBI" id="CHEBI:57540"/>
        <dbReference type="ChEBI" id="CHEBI:57945"/>
        <dbReference type="EC" id="1.14.12.17"/>
    </reaction>
</comment>
<keyword evidence="6" id="KW-0349">Heme</keyword>
<dbReference type="GO" id="GO:0071949">
    <property type="term" value="F:FAD binding"/>
    <property type="evidence" value="ECO:0007669"/>
    <property type="project" value="TreeGrafter"/>
</dbReference>
<dbReference type="GO" id="GO:0009636">
    <property type="term" value="P:response to toxic substance"/>
    <property type="evidence" value="ECO:0007669"/>
    <property type="project" value="UniProtKB-KW"/>
</dbReference>
<dbReference type="FunFam" id="2.40.30.10:FF:000034">
    <property type="entry name" value="Flavohemoprotein"/>
    <property type="match status" value="1"/>
</dbReference>
<evidence type="ECO:0000256" key="2">
    <source>
        <dbReference type="ARBA" id="ARBA00001974"/>
    </source>
</evidence>
<dbReference type="GO" id="GO:0020037">
    <property type="term" value="F:heme binding"/>
    <property type="evidence" value="ECO:0007669"/>
    <property type="project" value="InterPro"/>
</dbReference>
<accession>A0A161YLZ6</accession>
<dbReference type="InterPro" id="IPR017927">
    <property type="entry name" value="FAD-bd_FR_type"/>
</dbReference>
<dbReference type="PROSITE" id="PS01033">
    <property type="entry name" value="GLOBIN"/>
    <property type="match status" value="1"/>
</dbReference>
<sequence length="424" mass="47367">MGLTQDQINIVKSTAPVLKVHGETITTLFYKDMIDTHPELKNVFSLRNQASGEQPRALAQSVLAYATYIDDLPRLKAAVERIAHKHASLYIRPEQYDIVGTHLMKAIGEVLGDALTPEIAEAWTAAYGQLAQVFIGRESEMYREAGPWTDWRKFKIIRRIDESDSVTSFYLAPSDGKLPLPKYLPGQYISVQVPVPQLGGITQPRQYSLSDAASKGDYYRISVKREATLVDAPQDDVSKGLVPGLVSNLLHNDYQVGDEVEVSHPQGDFFLDTAQADKADVPLVLLSAGVGATPLMSILNTVLGPESKTPNRPIKWVHAARNSGNLVFAKHIRNLTRERENVSAHIFLNEVKPGDQKGREYDYEQHLDLTKLPQEDLGLADNRTEYYVCGPRDWMLKVRLVLEGLGVERERVKLELFATGDVEH</sequence>
<dbReference type="Pfam" id="PF00042">
    <property type="entry name" value="Globin"/>
    <property type="match status" value="1"/>
</dbReference>
<dbReference type="InterPro" id="IPR009050">
    <property type="entry name" value="Globin-like_sf"/>
</dbReference>
<evidence type="ECO:0000256" key="10">
    <source>
        <dbReference type="ARBA" id="ARBA00022857"/>
    </source>
</evidence>
<dbReference type="Gene3D" id="1.10.490.10">
    <property type="entry name" value="Globins"/>
    <property type="match status" value="1"/>
</dbReference>
<proteinExistence type="inferred from homology"/>